<accession>A0A0F9X7L7</accession>
<dbReference type="EMBL" id="JOKZ01000208">
    <property type="protein sequence ID" value="KKP01181.1"/>
    <property type="molecule type" value="Genomic_DNA"/>
</dbReference>
<evidence type="ECO:0000259" key="8">
    <source>
        <dbReference type="Pfam" id="PF07524"/>
    </source>
</evidence>
<dbReference type="Pfam" id="PF07524">
    <property type="entry name" value="Bromo_TP"/>
    <property type="match status" value="1"/>
</dbReference>
<gene>
    <name evidence="10" type="ORF">THAR02_06707</name>
</gene>
<evidence type="ECO:0000256" key="7">
    <source>
        <dbReference type="SAM" id="MobiDB-lite"/>
    </source>
</evidence>
<evidence type="ECO:0000313" key="10">
    <source>
        <dbReference type="EMBL" id="KKP01181.1"/>
    </source>
</evidence>
<protein>
    <recommendedName>
        <fullName evidence="3">Transcription initiation factor TFIID subunit 8</fullName>
    </recommendedName>
</protein>
<sequence>MYSHGATTQQLSSSSDPITTTNKLPASLLTHPVTLALSNPRFLLAEKPIMSDTASRKRSVSATTPDSDPKRPRLASRDGQEQQSGTNEAQTQQDALSEWADEESMSAVASMSPTVHQFARTGIQRSIAMVLSHDGFESASPEALESFTELVEQYMSSIIQEVKRLATSSRREAPIPSDFESMLKYHNIPLSSLKPHVKSRVFNQNVTDRGLAVVTADDTFTSLPLLGVELSGQPDKDSKPYIPASFPGFPSTHTYRFTPQEDKRTKDSKQIREDAAKSAQLGEDALRRLVRASKMRKQKEVKSLVERDSQGKERFRLWESTMKRFMGGDRFREHADKVDIADHSMLVNADVKFSRREVSRLGKKSNAL</sequence>
<proteinExistence type="inferred from homology"/>
<dbReference type="CDD" id="cd00076">
    <property type="entry name" value="HFD_SF"/>
    <property type="match status" value="1"/>
</dbReference>
<feature type="compositionally biased region" description="Polar residues" evidence="7">
    <location>
        <begin position="81"/>
        <end position="95"/>
    </location>
</feature>
<organism evidence="10 11">
    <name type="scientific">Trichoderma harzianum</name>
    <name type="common">Hypocrea lixii</name>
    <dbReference type="NCBI Taxonomy" id="5544"/>
    <lineage>
        <taxon>Eukaryota</taxon>
        <taxon>Fungi</taxon>
        <taxon>Dikarya</taxon>
        <taxon>Ascomycota</taxon>
        <taxon>Pezizomycotina</taxon>
        <taxon>Sordariomycetes</taxon>
        <taxon>Hypocreomycetidae</taxon>
        <taxon>Hypocreales</taxon>
        <taxon>Hypocreaceae</taxon>
        <taxon>Trichoderma</taxon>
    </lineage>
</organism>
<feature type="region of interest" description="Disordered" evidence="7">
    <location>
        <begin position="48"/>
        <end position="108"/>
    </location>
</feature>
<feature type="compositionally biased region" description="Basic and acidic residues" evidence="7">
    <location>
        <begin position="67"/>
        <end position="80"/>
    </location>
</feature>
<dbReference type="OrthoDB" id="2193813at2759"/>
<dbReference type="GO" id="GO:0005669">
    <property type="term" value="C:transcription factor TFIID complex"/>
    <property type="evidence" value="ECO:0007669"/>
    <property type="project" value="InterPro"/>
</dbReference>
<comment type="similarity">
    <text evidence="2">Belongs to the TAF8 family.</text>
</comment>
<name>A0A0F9X7L7_TRIHA</name>
<evidence type="ECO:0000256" key="1">
    <source>
        <dbReference type="ARBA" id="ARBA00004123"/>
    </source>
</evidence>
<dbReference type="PANTHER" id="PTHR46469:SF1">
    <property type="entry name" value="TRANSCRIPTION INITIATION FACTOR TFIID SUBUNIT 8"/>
    <property type="match status" value="1"/>
</dbReference>
<dbReference type="InterPro" id="IPR009072">
    <property type="entry name" value="Histone-fold"/>
</dbReference>
<keyword evidence="4" id="KW-0805">Transcription regulation</keyword>
<evidence type="ECO:0000259" key="9">
    <source>
        <dbReference type="Pfam" id="PF10406"/>
    </source>
</evidence>
<dbReference type="GO" id="GO:0006367">
    <property type="term" value="P:transcription initiation at RNA polymerase II promoter"/>
    <property type="evidence" value="ECO:0007669"/>
    <property type="project" value="TreeGrafter"/>
</dbReference>
<comment type="caution">
    <text evidence="10">The sequence shown here is derived from an EMBL/GenBank/DDBJ whole genome shotgun (WGS) entry which is preliminary data.</text>
</comment>
<keyword evidence="6" id="KW-0539">Nucleus</keyword>
<dbReference type="Proteomes" id="UP000034112">
    <property type="component" value="Unassembled WGS sequence"/>
</dbReference>
<reference evidence="11" key="1">
    <citation type="journal article" date="2015" name="Genome Announc.">
        <title>Draft whole-genome sequence of the biocontrol agent Trichoderma harzianum T6776.</title>
        <authorList>
            <person name="Baroncelli R."/>
            <person name="Piaggeschi G."/>
            <person name="Fiorini L."/>
            <person name="Bertolini E."/>
            <person name="Zapparata A."/>
            <person name="Pe M.E."/>
            <person name="Sarrocco S."/>
            <person name="Vannacci G."/>
        </authorList>
    </citation>
    <scope>NUCLEOTIDE SEQUENCE [LARGE SCALE GENOMIC DNA]</scope>
    <source>
        <strain evidence="11">T6776</strain>
    </source>
</reference>
<evidence type="ECO:0000256" key="5">
    <source>
        <dbReference type="ARBA" id="ARBA00023163"/>
    </source>
</evidence>
<feature type="domain" description="Bromodomain associated" evidence="8">
    <location>
        <begin position="117"/>
        <end position="184"/>
    </location>
</feature>
<dbReference type="AlphaFoldDB" id="A0A0F9X7L7"/>
<dbReference type="GO" id="GO:0046982">
    <property type="term" value="F:protein heterodimerization activity"/>
    <property type="evidence" value="ECO:0007669"/>
    <property type="project" value="InterPro"/>
</dbReference>
<feature type="domain" description="Transcription factor TFIID subunit 8 C-terminal" evidence="9">
    <location>
        <begin position="241"/>
        <end position="289"/>
    </location>
</feature>
<feature type="region of interest" description="Disordered" evidence="7">
    <location>
        <begin position="234"/>
        <end position="278"/>
    </location>
</feature>
<keyword evidence="5" id="KW-0804">Transcription</keyword>
<dbReference type="InterPro" id="IPR019473">
    <property type="entry name" value="TFIID_su8_C"/>
</dbReference>
<dbReference type="Pfam" id="PF10406">
    <property type="entry name" value="TAF8_C"/>
    <property type="match status" value="1"/>
</dbReference>
<dbReference type="InterPro" id="IPR037818">
    <property type="entry name" value="TAF8"/>
</dbReference>
<dbReference type="PANTHER" id="PTHR46469">
    <property type="entry name" value="TRANSCRIPTION INITIATION FACTOR TFIID SUBUNIT 8"/>
    <property type="match status" value="1"/>
</dbReference>
<dbReference type="OMA" id="HDWIYAL"/>
<evidence type="ECO:0000256" key="6">
    <source>
        <dbReference type="ARBA" id="ARBA00023242"/>
    </source>
</evidence>
<comment type="subcellular location">
    <subcellularLocation>
        <location evidence="1">Nucleus</location>
    </subcellularLocation>
</comment>
<dbReference type="InterPro" id="IPR006565">
    <property type="entry name" value="BTP"/>
</dbReference>
<evidence type="ECO:0000256" key="2">
    <source>
        <dbReference type="ARBA" id="ARBA00008767"/>
    </source>
</evidence>
<dbReference type="Gene3D" id="1.10.20.10">
    <property type="entry name" value="Histone, subunit A"/>
    <property type="match status" value="1"/>
</dbReference>
<feature type="compositionally biased region" description="Basic and acidic residues" evidence="7">
    <location>
        <begin position="259"/>
        <end position="276"/>
    </location>
</feature>
<evidence type="ECO:0000313" key="11">
    <source>
        <dbReference type="Proteomes" id="UP000034112"/>
    </source>
</evidence>
<evidence type="ECO:0000256" key="4">
    <source>
        <dbReference type="ARBA" id="ARBA00023015"/>
    </source>
</evidence>
<evidence type="ECO:0000256" key="3">
    <source>
        <dbReference type="ARBA" id="ARBA00017307"/>
    </source>
</evidence>
<dbReference type="CDD" id="cd08049">
    <property type="entry name" value="TAF8"/>
    <property type="match status" value="1"/>
</dbReference>